<evidence type="ECO:0000313" key="1">
    <source>
        <dbReference type="EMBL" id="KAG7727237.1"/>
    </source>
</evidence>
<keyword evidence="3" id="KW-1185">Reference proteome</keyword>
<dbReference type="Gene3D" id="3.10.450.50">
    <property type="match status" value="1"/>
</dbReference>
<evidence type="ECO:0000313" key="4">
    <source>
        <dbReference type="Proteomes" id="UP000738402"/>
    </source>
</evidence>
<sequence>MSDPTVKLESFLKTLLKSLDQPLLPNQSPEAYAASVLPQLQTPSRVIVNGTPYGSKQLFQQTWATLPASQHQLLSYDAHLIPTGHPQSIYSILARVRVRFDESGRNRLGETADLVPVDRPARPLYSPWFGVSLHMIADEQLNHTFECECISSFNYRVTEQPEKSVFHL</sequence>
<protein>
    <recommendedName>
        <fullName evidence="5">mRNA transport regulator MTR2</fullName>
    </recommendedName>
</protein>
<dbReference type="EMBL" id="JAHLUN010000009">
    <property type="protein sequence ID" value="KAG7763950.1"/>
    <property type="molecule type" value="Genomic_DNA"/>
</dbReference>
<proteinExistence type="predicted"/>
<dbReference type="EMBL" id="JAHLUH010000007">
    <property type="protein sequence ID" value="KAG7727237.1"/>
    <property type="molecule type" value="Genomic_DNA"/>
</dbReference>
<comment type="caution">
    <text evidence="1">The sequence shown here is derived from an EMBL/GenBank/DDBJ whole genome shotgun (WGS) entry which is preliminary data.</text>
</comment>
<accession>A0AAN6D5H7</accession>
<organism evidence="1 4">
    <name type="scientific">Ogataea haglerorum</name>
    <dbReference type="NCBI Taxonomy" id="1937702"/>
    <lineage>
        <taxon>Eukaryota</taxon>
        <taxon>Fungi</taxon>
        <taxon>Dikarya</taxon>
        <taxon>Ascomycota</taxon>
        <taxon>Saccharomycotina</taxon>
        <taxon>Pichiomycetes</taxon>
        <taxon>Pichiales</taxon>
        <taxon>Pichiaceae</taxon>
        <taxon>Ogataea</taxon>
    </lineage>
</organism>
<name>A0AAN6D5H7_9ASCO</name>
<dbReference type="Pfam" id="PF10429">
    <property type="entry name" value="Mtr2"/>
    <property type="match status" value="1"/>
</dbReference>
<gene>
    <name evidence="1" type="ORF">KL933_002946</name>
    <name evidence="2" type="ORF">KL946_003390</name>
</gene>
<dbReference type="AlphaFoldDB" id="A0AAN6D5H7"/>
<evidence type="ECO:0000313" key="3">
    <source>
        <dbReference type="Proteomes" id="UP000697297"/>
    </source>
</evidence>
<dbReference type="SUPFAM" id="SSF54427">
    <property type="entry name" value="NTF2-like"/>
    <property type="match status" value="1"/>
</dbReference>
<dbReference type="Proteomes" id="UP000697297">
    <property type="component" value="Unassembled WGS sequence"/>
</dbReference>
<evidence type="ECO:0008006" key="5">
    <source>
        <dbReference type="Google" id="ProtNLM"/>
    </source>
</evidence>
<evidence type="ECO:0000313" key="2">
    <source>
        <dbReference type="EMBL" id="KAG7763950.1"/>
    </source>
</evidence>
<dbReference type="InterPro" id="IPR032710">
    <property type="entry name" value="NTF2-like_dom_sf"/>
</dbReference>
<dbReference type="Proteomes" id="UP000738402">
    <property type="component" value="Unassembled WGS sequence"/>
</dbReference>
<reference evidence="1 3" key="1">
    <citation type="journal article" date="2021" name="G3 (Bethesda)">
        <title>Genomic diversity, chromosomal rearrangements, and interspecies hybridization in the ogataea polymorpha species complex.</title>
        <authorList>
            <person name="Hanson S.J."/>
            <person name="Cinneide E.O."/>
            <person name="Salzberg L.I."/>
            <person name="Wolfe K.H."/>
            <person name="McGowan J."/>
            <person name="Fitzpatrick D.A."/>
            <person name="Matlin K."/>
        </authorList>
    </citation>
    <scope>NUCLEOTIDE SEQUENCE</scope>
    <source>
        <strain evidence="2">81-436-3</strain>
        <strain evidence="1">83-405-1</strain>
    </source>
</reference>
<dbReference type="InterPro" id="IPR019488">
    <property type="entry name" value="Nucl_pore_RNA_shuttling_Mtr2"/>
</dbReference>